<proteinExistence type="predicted"/>
<sequence length="333" mass="36381">TIERDTTTGSIDISYDTTNSYADGNIREYVFATNTYTTQLTWDLYIKIYTDAVQISTGIAYNTGDPIEVASAQRKVNLTDVSGTTNYICIKYLEVDTDPETHPRTGLQVYSRIQDSFTIVVRTALSEIQSDEELLASTLHTGVFPLVITDRRTYIPSDNTLWDAYTNRNVILIGESVQAALSINDCVYYNPTNAQWEKASSTNSPKGILTASGEVTLFGQKTGLSGLTANTKYYMDNTGNLTTTVTSIKMGNTKSADTLLVDIDISNKISSIKLVSSTDYTILDDDGFDVIEVTTGAVDRNITLPTLADNQGRILTIKKLDSGIGQVDVIGEG</sequence>
<comment type="caution">
    <text evidence="1">The sequence shown here is derived from an EMBL/GenBank/DDBJ whole genome shotgun (WGS) entry which is preliminary data.</text>
</comment>
<gene>
    <name evidence="1" type="ORF">LCGC14_3167920</name>
</gene>
<feature type="non-terminal residue" evidence="1">
    <location>
        <position position="1"/>
    </location>
</feature>
<reference evidence="1" key="1">
    <citation type="journal article" date="2015" name="Nature">
        <title>Complex archaea that bridge the gap between prokaryotes and eukaryotes.</title>
        <authorList>
            <person name="Spang A."/>
            <person name="Saw J.H."/>
            <person name="Jorgensen S.L."/>
            <person name="Zaremba-Niedzwiedzka K."/>
            <person name="Martijn J."/>
            <person name="Lind A.E."/>
            <person name="van Eijk R."/>
            <person name="Schleper C."/>
            <person name="Guy L."/>
            <person name="Ettema T.J."/>
        </authorList>
    </citation>
    <scope>NUCLEOTIDE SEQUENCE</scope>
</reference>
<accession>A0A0F8XNV1</accession>
<evidence type="ECO:0000313" key="1">
    <source>
        <dbReference type="EMBL" id="KKK43799.1"/>
    </source>
</evidence>
<feature type="non-terminal residue" evidence="1">
    <location>
        <position position="333"/>
    </location>
</feature>
<dbReference type="AlphaFoldDB" id="A0A0F8XNV1"/>
<name>A0A0F8XNV1_9ZZZZ</name>
<protein>
    <submittedName>
        <fullName evidence="1">Uncharacterized protein</fullName>
    </submittedName>
</protein>
<dbReference type="EMBL" id="LAZR01070224">
    <property type="protein sequence ID" value="KKK43799.1"/>
    <property type="molecule type" value="Genomic_DNA"/>
</dbReference>
<organism evidence="1">
    <name type="scientific">marine sediment metagenome</name>
    <dbReference type="NCBI Taxonomy" id="412755"/>
    <lineage>
        <taxon>unclassified sequences</taxon>
        <taxon>metagenomes</taxon>
        <taxon>ecological metagenomes</taxon>
    </lineage>
</organism>